<reference evidence="1 2" key="1">
    <citation type="journal article" date="2014" name="Int. J. Syst. Evol. Microbiol.">
        <title>Leptospira mayottensis sp. nov., a pathogenic species of the genus Leptospira isolated from humans.</title>
        <authorList>
            <person name="Bourhy P."/>
            <person name="Collet L."/>
            <person name="Brisse S."/>
            <person name="Picardeau M."/>
        </authorList>
    </citation>
    <scope>NUCLEOTIDE SEQUENCE [LARGE SCALE GENOMIC DNA]</scope>
    <source>
        <strain evidence="1 2">200901122</strain>
    </source>
</reference>
<dbReference type="EMBL" id="AKWM02000062">
    <property type="protein sequence ID" value="EKR98991.1"/>
    <property type="molecule type" value="Genomic_DNA"/>
</dbReference>
<evidence type="ECO:0000313" key="1">
    <source>
        <dbReference type="EMBL" id="EKR98991.1"/>
    </source>
</evidence>
<proteinExistence type="predicted"/>
<accession>A0AA87MME1</accession>
<protein>
    <submittedName>
        <fullName evidence="1">Uncharacterized protein</fullName>
    </submittedName>
</protein>
<gene>
    <name evidence="1" type="ORF">LEP1GSC125_2798</name>
</gene>
<organism evidence="1 2">
    <name type="scientific">Leptospira mayottensis 200901122</name>
    <dbReference type="NCBI Taxonomy" id="1193010"/>
    <lineage>
        <taxon>Bacteria</taxon>
        <taxon>Pseudomonadati</taxon>
        <taxon>Spirochaetota</taxon>
        <taxon>Spirochaetia</taxon>
        <taxon>Leptospirales</taxon>
        <taxon>Leptospiraceae</taxon>
        <taxon>Leptospira</taxon>
    </lineage>
</organism>
<sequence length="58" mass="6947">MEKQRKIYEKNYQKSGILSDHEAEIKFLYLTLNNISKKWWIAPIQDWGKAMNQFSGIN</sequence>
<comment type="caution">
    <text evidence="1">The sequence shown here is derived from an EMBL/GenBank/DDBJ whole genome shotgun (WGS) entry which is preliminary data.</text>
</comment>
<dbReference type="Proteomes" id="UP000001343">
    <property type="component" value="Unassembled WGS sequence"/>
</dbReference>
<dbReference type="AlphaFoldDB" id="A0AA87MME1"/>
<name>A0AA87MME1_9LEPT</name>
<evidence type="ECO:0000313" key="2">
    <source>
        <dbReference type="Proteomes" id="UP000001343"/>
    </source>
</evidence>